<gene>
    <name evidence="4" type="ORF">PEPS_31140</name>
</gene>
<name>A0ABN6LD93_9BACT</name>
<feature type="domain" description="Secretion system C-terminal sorting" evidence="3">
    <location>
        <begin position="983"/>
        <end position="1052"/>
    </location>
</feature>
<dbReference type="Pfam" id="PF18962">
    <property type="entry name" value="Por_Secre_tail"/>
    <property type="match status" value="1"/>
</dbReference>
<dbReference type="InterPro" id="IPR015943">
    <property type="entry name" value="WD40/YVTN_repeat-like_dom_sf"/>
</dbReference>
<evidence type="ECO:0000259" key="2">
    <source>
        <dbReference type="Pfam" id="PF15902"/>
    </source>
</evidence>
<dbReference type="InterPro" id="IPR026444">
    <property type="entry name" value="Secre_tail"/>
</dbReference>
<dbReference type="InterPro" id="IPR002860">
    <property type="entry name" value="BNR_rpt"/>
</dbReference>
<dbReference type="PANTHER" id="PTHR43739">
    <property type="entry name" value="XYLOGLUCANASE (EUROFUNG)"/>
    <property type="match status" value="1"/>
</dbReference>
<evidence type="ECO:0000313" key="5">
    <source>
        <dbReference type="Proteomes" id="UP001354989"/>
    </source>
</evidence>
<dbReference type="InterPro" id="IPR031778">
    <property type="entry name" value="Sortilin_N"/>
</dbReference>
<proteinExistence type="predicted"/>
<dbReference type="EMBL" id="AP025293">
    <property type="protein sequence ID" value="BDD00834.1"/>
    <property type="molecule type" value="Genomic_DNA"/>
</dbReference>
<dbReference type="Gene3D" id="2.130.10.10">
    <property type="entry name" value="YVTN repeat-like/Quinoprotein amine dehydrogenase"/>
    <property type="match status" value="5"/>
</dbReference>
<accession>A0ABN6LD93</accession>
<feature type="domain" description="Sortilin N-terminal" evidence="2">
    <location>
        <begin position="229"/>
        <end position="342"/>
    </location>
</feature>
<keyword evidence="5" id="KW-1185">Reference proteome</keyword>
<dbReference type="Proteomes" id="UP001354989">
    <property type="component" value="Plasmid pPP1"/>
</dbReference>
<geneLocation type="plasmid" evidence="4 5">
    <name>pPP1</name>
</geneLocation>
<protein>
    <submittedName>
        <fullName evidence="4">Uncharacterized protein</fullName>
    </submittedName>
</protein>
<organism evidence="4 5">
    <name type="scientific">Persicobacter psychrovividus</name>
    <dbReference type="NCBI Taxonomy" id="387638"/>
    <lineage>
        <taxon>Bacteria</taxon>
        <taxon>Pseudomonadati</taxon>
        <taxon>Bacteroidota</taxon>
        <taxon>Cytophagia</taxon>
        <taxon>Cytophagales</taxon>
        <taxon>Persicobacteraceae</taxon>
        <taxon>Persicobacter</taxon>
    </lineage>
</organism>
<evidence type="ECO:0000259" key="3">
    <source>
        <dbReference type="Pfam" id="PF18962"/>
    </source>
</evidence>
<keyword evidence="4" id="KW-0614">Plasmid</keyword>
<dbReference type="InterPro" id="IPR036278">
    <property type="entry name" value="Sialidase_sf"/>
</dbReference>
<reference evidence="4 5" key="1">
    <citation type="submission" date="2021-12" db="EMBL/GenBank/DDBJ databases">
        <title>Genome sequencing of bacteria with rrn-lacking chromosome and rrn-plasmid.</title>
        <authorList>
            <person name="Anda M."/>
            <person name="Iwasaki W."/>
        </authorList>
    </citation>
    <scope>NUCLEOTIDE SEQUENCE [LARGE SCALE GENOMIC DNA]</scope>
    <source>
        <strain evidence="4 5">NBRC 101262</strain>
        <plasmid evidence="4 5">pPP1</plasmid>
    </source>
</reference>
<dbReference type="Pfam" id="PF15899">
    <property type="entry name" value="BNR_6"/>
    <property type="match status" value="1"/>
</dbReference>
<feature type="domain" description="Sortilin N-terminal" evidence="2">
    <location>
        <begin position="491"/>
        <end position="607"/>
    </location>
</feature>
<dbReference type="InterPro" id="IPR052025">
    <property type="entry name" value="Xyloglucanase_GH74"/>
</dbReference>
<dbReference type="SUPFAM" id="SSF110296">
    <property type="entry name" value="Oligoxyloglucan reducing end-specific cellobiohydrolase"/>
    <property type="match status" value="2"/>
</dbReference>
<evidence type="ECO:0000256" key="1">
    <source>
        <dbReference type="ARBA" id="ARBA00022737"/>
    </source>
</evidence>
<dbReference type="PANTHER" id="PTHR43739:SF5">
    <property type="entry name" value="EXO-ALPHA-SIALIDASE"/>
    <property type="match status" value="1"/>
</dbReference>
<sequence>MHICEDNKAHFFMKNLLRILFLTCLGLFGAQRLSAQVEVLGLGFGGSLMDYKIDQTGRTWVGVDVSGLYYSDDRGKQWHLANNQPVNEHISEIFVHPEDPNLVILGVRGGILRSEDRGQSWEDVRQGLPDHVLTGKMSIAIVSICTDPFNTDILYAAMGDRREASKVGMDSGEEKYGRGLIFKSEDRGKSWINLREEYSTNIPEMANIFAITASNQFEGTLFAASSRGLYRSQDAGLSWRRMSRLPHQKVLNVVLDPRDNNRVFVTIDSEANGYGVYFSDDLGNTWEARNNGLPERHNGQPIQPYHLLMNPKDPATMYVGGTENGAIWKTTNGGEKWSNVYTGRVRDQGWFSYGTGYLKAYGFDISPTDPEYLIAGEHWSHKTENGGGDWYNVYSSNSSPYTNNGIDFTVSDVVEASPYVDGLVLMGQYDNGLYLSRDGGKTWENKHHEMRKDGTSSWLVSVTDIAFANNGDIYVAIELSFYNPNGGFQIKKSTDNGKSWQIVMDAKQGSEFHSWGMYRGLEIDPNDPQTLYVTAMAPNDHATIVTHDGGESWEKIGEKFDNNLIRELHLDQSDPNILYAVAATHNGKIGRLYKSTDKGANWVTINEDPLYDARDMAIDPNDNNTLYMAVSTAAEGQRGGVYKSTDGGVHWTGIATKESNTLSDEFTDKIAVNGGFFGASTVTCHPTNSNIIYATFGAATGQTIGDFRPAYGLGVTYDGGASWSLVGTESIRYGRLFNVAFDPRDENIIYSGSGGAGGFKINLQDLKAADQQFEVFKALVINSPESVTVQDFETLGIQGVVADSLTAYVAALEDQIAAFTMIGQVQLVVDQVNTPSLQNLEKILAYINEGQPHRITNNMMEAEDFDDYQAQYLSLYQQEFATMSNVTERAEIQAVIEKINPEGHLAMMNAYSAQNDKEQMADYFSLLEFENRMEEYEQLYIDEIYKLNTPFSMEDIQATIDLVNEAQQPDKPLSAGEEALLTVYPQPANEVLKIAIGQQIEEVRLFSVLGNEYAIRVDQGQINQVDVRHIPEGIYILQVATAQRIYGKKVIIRHE</sequence>
<dbReference type="Pfam" id="PF15902">
    <property type="entry name" value="Sortilin-Vps10"/>
    <property type="match status" value="2"/>
</dbReference>
<dbReference type="SUPFAM" id="SSF50939">
    <property type="entry name" value="Sialidases"/>
    <property type="match status" value="1"/>
</dbReference>
<evidence type="ECO:0000313" key="4">
    <source>
        <dbReference type="EMBL" id="BDD00834.1"/>
    </source>
</evidence>
<keyword evidence="1" id="KW-0677">Repeat</keyword>
<dbReference type="NCBIfam" id="TIGR04183">
    <property type="entry name" value="Por_Secre_tail"/>
    <property type="match status" value="1"/>
</dbReference>
<dbReference type="CDD" id="cd15482">
    <property type="entry name" value="Sialidase_non-viral"/>
    <property type="match status" value="2"/>
</dbReference>